<proteinExistence type="predicted"/>
<organism evidence="1 2">
    <name type="scientific">Loa loa</name>
    <name type="common">Eye worm</name>
    <name type="synonym">Filaria loa</name>
    <dbReference type="NCBI Taxonomy" id="7209"/>
    <lineage>
        <taxon>Eukaryota</taxon>
        <taxon>Metazoa</taxon>
        <taxon>Ecdysozoa</taxon>
        <taxon>Nematoda</taxon>
        <taxon>Chromadorea</taxon>
        <taxon>Rhabditida</taxon>
        <taxon>Spirurina</taxon>
        <taxon>Spiruromorpha</taxon>
        <taxon>Filarioidea</taxon>
        <taxon>Onchocercidae</taxon>
        <taxon>Loa</taxon>
    </lineage>
</organism>
<dbReference type="AlphaFoldDB" id="A0A1I7VTB0"/>
<reference evidence="1" key="1">
    <citation type="submission" date="2012-04" db="EMBL/GenBank/DDBJ databases">
        <title>The Genome Sequence of Loa loa.</title>
        <authorList>
            <consortium name="The Broad Institute Genome Sequencing Platform"/>
            <consortium name="Broad Institute Genome Sequencing Center for Infectious Disease"/>
            <person name="Nutman T.B."/>
            <person name="Fink D.L."/>
            <person name="Russ C."/>
            <person name="Young S."/>
            <person name="Zeng Q."/>
            <person name="Gargeya S."/>
            <person name="Alvarado L."/>
            <person name="Berlin A."/>
            <person name="Chapman S.B."/>
            <person name="Chen Z."/>
            <person name="Freedman E."/>
            <person name="Gellesch M."/>
            <person name="Goldberg J."/>
            <person name="Griggs A."/>
            <person name="Gujja S."/>
            <person name="Heilman E.R."/>
            <person name="Heiman D."/>
            <person name="Howarth C."/>
            <person name="Mehta T."/>
            <person name="Neiman D."/>
            <person name="Pearson M."/>
            <person name="Roberts A."/>
            <person name="Saif S."/>
            <person name="Shea T."/>
            <person name="Shenoy N."/>
            <person name="Sisk P."/>
            <person name="Stolte C."/>
            <person name="Sykes S."/>
            <person name="White J."/>
            <person name="Yandava C."/>
            <person name="Haas B."/>
            <person name="Henn M.R."/>
            <person name="Nusbaum C."/>
            <person name="Birren B."/>
        </authorList>
    </citation>
    <scope>NUCLEOTIDE SEQUENCE [LARGE SCALE GENOMIC DNA]</scope>
</reference>
<sequence>MRRIVYKKETTLRGRRCGTPNLSKKETLKAWETTTFLRPLNQLLATSCRVTNLRGTVTRKRLFHMEGKFTNAFKEFQAAEEELAKLWVALSNAKRTTVEVLHVENTEETEKIKFLTGQKQRNDPLLEKYNEEKVPLNLTLKKSKAEESRVVFENRHLKVIIEEECKE</sequence>
<name>A0A1I7VTB0_LOALO</name>
<protein>
    <submittedName>
        <fullName evidence="2">PH domain-containing protein</fullName>
    </submittedName>
</protein>
<keyword evidence="1" id="KW-1185">Reference proteome</keyword>
<dbReference type="Proteomes" id="UP000095285">
    <property type="component" value="Unassembled WGS sequence"/>
</dbReference>
<reference evidence="2" key="2">
    <citation type="submission" date="2016-11" db="UniProtKB">
        <authorList>
            <consortium name="WormBaseParasite"/>
        </authorList>
    </citation>
    <scope>IDENTIFICATION</scope>
</reference>
<evidence type="ECO:0000313" key="1">
    <source>
        <dbReference type="Proteomes" id="UP000095285"/>
    </source>
</evidence>
<dbReference type="WBParaSite" id="EN70_6041">
    <property type="protein sequence ID" value="EN70_6041"/>
    <property type="gene ID" value="EN70_6041"/>
</dbReference>
<evidence type="ECO:0000313" key="2">
    <source>
        <dbReference type="WBParaSite" id="EN70_6041"/>
    </source>
</evidence>
<dbReference type="STRING" id="7209.A0A1I7VTB0"/>
<accession>A0A1I7VTB0</accession>